<keyword evidence="4 7" id="KW-0547">Nucleotide-binding</keyword>
<dbReference type="Gene3D" id="1.10.510.10">
    <property type="entry name" value="Transferase(Phosphotransferase) domain 1"/>
    <property type="match status" value="1"/>
</dbReference>
<dbReference type="EMBL" id="HG691849">
    <property type="protein sequence ID" value="CDI80494.1"/>
    <property type="molecule type" value="Genomic_DNA"/>
</dbReference>
<feature type="compositionally biased region" description="Polar residues" evidence="8">
    <location>
        <begin position="1038"/>
        <end position="1051"/>
    </location>
</feature>
<feature type="compositionally biased region" description="Polar residues" evidence="8">
    <location>
        <begin position="982"/>
        <end position="993"/>
    </location>
</feature>
<dbReference type="FunFam" id="1.10.510.10:FF:000571">
    <property type="entry name" value="Maternal embryonic leucine zipper kinase"/>
    <property type="match status" value="1"/>
</dbReference>
<evidence type="ECO:0000256" key="7">
    <source>
        <dbReference type="PROSITE-ProRule" id="PRU10141"/>
    </source>
</evidence>
<feature type="region of interest" description="Disordered" evidence="8">
    <location>
        <begin position="439"/>
        <end position="468"/>
    </location>
</feature>
<feature type="region of interest" description="Disordered" evidence="8">
    <location>
        <begin position="1038"/>
        <end position="1190"/>
    </location>
</feature>
<feature type="compositionally biased region" description="Polar residues" evidence="8">
    <location>
        <begin position="1122"/>
        <end position="1135"/>
    </location>
</feature>
<feature type="compositionally biased region" description="Low complexity" evidence="8">
    <location>
        <begin position="1053"/>
        <end position="1075"/>
    </location>
</feature>
<sequence>MHPLIKPSALQSDELVLSGPRGGPPSLQQGRAPVPRLHLPLSICRTQAEAGGNKLACPPPQTAKTSKVQFRGAACDAHRQLQQLHWTPDVSSSIPESVLHLCTYRGDPKRPLQADGGPQGFSQALPSARPSTLLHAFAQTKGFNQLGGGDCPFSSNRKSQVESNINSLKTARAPDGMGSELRVLGAPRGGGSARCSHAGAPASQLAETQEGSCGTQFHLQQQQQQPKQQLPVAARLRLDLESVAKALDKPASQLAETQEGSCGTQFHLQQQQQQPKQQLPVAARLRLDLGSVAKALDSNSLGGPSSPCCGDPQGCMGYKDTPEDAAAHGDRAGLQQHNEWHAEPLSPQQLQLRRQHLQQQQRRGYLTARASISCNSHLQGVLFCGASPRAPRSHVQNLVQQLEARRLRSKGGGALRFAGGPMSFRADRPTLRCRQSIENTASARGPAEAPTATAAAPGGPEAGAGHLGLRIKEPQPDETLHRRPAATACGGEAAGEVSEESWETGGLQGPPLGSPLLQAALTRGPPEKVVGSYLLGRTIGEGTFGKVRVATHALTGECVAVKVLEKDKLKAAEDAERVLREIHILRAVRHPHIIHLLEILETASRLYLVMELASGGELFDFIVKRQRVDEGTARRLFRQILSGVEALHSLCICHRDLKPENLLLDASMNIKIVDFGLSNIYSHKPMLKTACGSPSYAAPEIVQGKLYSPLAVDIWSCGVILYALLVGRLPFEENTTEALYRSIVSGQFGCPDYLSPEAASLLRGILHTCPLKRLGPLQIKQHPCSGLAGCVAEKEKDTSPEACLPPAGPVGPPSAPFLIAAPVLSGSRHHQLRWLLYLHIWLRRDILEQMPPSHYSLEALECHIRCHPVGAQAATYYLLCLKKRREEEAAAAAAAAGAGAASAATTRQQQRSPSLPSCKGPAPAVARGPPQTVRKECRDTPVPVTAEQKPTASPQARRDMETGEARRSVPRSEGAPREAPKTTPSNAEGSTVAQKRLKGVSCSSETSLQQRLQQQRQQHQLKLTEKLLEPLACRSIRDQATPSSNSNSPTDCSPASSADASPQAQSAQLQESSIQTQTPRAAQEGPSGRCAQGPQGQTASQLLQNGTPPPPAQDNLHPTEGQIFSTPAGQSSMQQPAAGWEAGTGRLQQQGRSPALQQEQVAAPLQLQQLQQKHQEDEHERSLHPPPEGGLAVLESAQTLLQQQTSSKALQLTQLAMRNMFVRQHQQLRGESLHPAMRLGGSHNNEDYPLRGLLTARGPPPPSPQLNNTLGAPKSPGRALQSLVSPRCVLAASDLLCGGSTQQQEQQQLYPAAAPVAAAADSGSSRSTCQAQQGTFAQAEAVPLAAAALRPPALEGISLADPTPETPTQQESKSGLSGEGTAPPCPLSRAAGDTPKVALPGKGNCKQVQAGEEHTQEAACSAADATHGVPSTTSRSPTNSKRSPNTGCSSNSSDNSSSNSNSCNSCGSTDRSIRGGSSTASSGGPSVRTRKPPGISCCQSLQKQQRQAQPQRGQQPPLQHSNTWQAKRGSIRGEQQRPPAAAAAPGHSAMTADTPRALSRTEAITGAPMGGAPTVKPSGKAGVSKGPPRRVAPLRLSLSTGSAPPVSAAAAAAATRAKAATAEASAAASHYRSSNGKPNRSGGSSPHCSTPTHGKQSEALYGESSSGRQPQQQHQDTAQ</sequence>
<dbReference type="FunFam" id="3.30.200.20:FF:000003">
    <property type="entry name" value="Non-specific serine/threonine protein kinase"/>
    <property type="match status" value="1"/>
</dbReference>
<evidence type="ECO:0000259" key="9">
    <source>
        <dbReference type="PROSITE" id="PS50011"/>
    </source>
</evidence>
<dbReference type="PROSITE" id="PS00108">
    <property type="entry name" value="PROTEIN_KINASE_ST"/>
    <property type="match status" value="1"/>
</dbReference>
<evidence type="ECO:0000256" key="2">
    <source>
        <dbReference type="ARBA" id="ARBA00022527"/>
    </source>
</evidence>
<evidence type="ECO:0000256" key="3">
    <source>
        <dbReference type="ARBA" id="ARBA00022679"/>
    </source>
</evidence>
<evidence type="ECO:0000256" key="4">
    <source>
        <dbReference type="ARBA" id="ARBA00022741"/>
    </source>
</evidence>
<organism evidence="10 11">
    <name type="scientific">Eimeria praecox</name>
    <dbReference type="NCBI Taxonomy" id="51316"/>
    <lineage>
        <taxon>Eukaryota</taxon>
        <taxon>Sar</taxon>
        <taxon>Alveolata</taxon>
        <taxon>Apicomplexa</taxon>
        <taxon>Conoidasida</taxon>
        <taxon>Coccidia</taxon>
        <taxon>Eucoccidiorida</taxon>
        <taxon>Eimeriorina</taxon>
        <taxon>Eimeriidae</taxon>
        <taxon>Eimeria</taxon>
    </lineage>
</organism>
<proteinExistence type="predicted"/>
<keyword evidence="5 10" id="KW-0418">Kinase</keyword>
<keyword evidence="6 7" id="KW-0067">ATP-binding</keyword>
<accession>U6GPE5</accession>
<protein>
    <submittedName>
        <fullName evidence="10">CAM kinase, SNF1 family, putative</fullName>
    </submittedName>
</protein>
<feature type="compositionally biased region" description="Polar residues" evidence="8">
    <location>
        <begin position="1094"/>
        <end position="1106"/>
    </location>
</feature>
<feature type="region of interest" description="Disordered" evidence="8">
    <location>
        <begin position="1259"/>
        <end position="1279"/>
    </location>
</feature>
<feature type="region of interest" description="Disordered" evidence="8">
    <location>
        <begin position="903"/>
        <end position="1000"/>
    </location>
</feature>
<dbReference type="InterPro" id="IPR017441">
    <property type="entry name" value="Protein_kinase_ATP_BS"/>
</dbReference>
<dbReference type="OrthoDB" id="348166at2759"/>
<dbReference type="Pfam" id="PF00069">
    <property type="entry name" value="Pkinase"/>
    <property type="match status" value="1"/>
</dbReference>
<feature type="compositionally biased region" description="Polar residues" evidence="8">
    <location>
        <begin position="905"/>
        <end position="915"/>
    </location>
</feature>
<gene>
    <name evidence="10" type="ORF">EPH_0008940</name>
</gene>
<dbReference type="PANTHER" id="PTHR24346:SF82">
    <property type="entry name" value="KP78A-RELATED"/>
    <property type="match status" value="1"/>
</dbReference>
<evidence type="ECO:0000313" key="11">
    <source>
        <dbReference type="Proteomes" id="UP000018201"/>
    </source>
</evidence>
<dbReference type="InterPro" id="IPR000719">
    <property type="entry name" value="Prot_kinase_dom"/>
</dbReference>
<dbReference type="GO" id="GO:0005737">
    <property type="term" value="C:cytoplasm"/>
    <property type="evidence" value="ECO:0007669"/>
    <property type="project" value="TreeGrafter"/>
</dbReference>
<keyword evidence="3" id="KW-0808">Transferase</keyword>
<reference evidence="10" key="1">
    <citation type="submission" date="2013-10" db="EMBL/GenBank/DDBJ databases">
        <title>Genomic analysis of the causative agents of coccidiosis in chickens.</title>
        <authorList>
            <person name="Reid A.J."/>
            <person name="Blake D."/>
            <person name="Billington K."/>
            <person name="Browne H."/>
            <person name="Dunn M."/>
            <person name="Hung S."/>
            <person name="Kawahara F."/>
            <person name="Miranda-Saavedra D."/>
            <person name="Mourier T."/>
            <person name="Nagra H."/>
            <person name="Otto T.D."/>
            <person name="Rawlings N."/>
            <person name="Sanchez A."/>
            <person name="Sanders M."/>
            <person name="Subramaniam C."/>
            <person name="Tay Y."/>
            <person name="Dear P."/>
            <person name="Doerig C."/>
            <person name="Gruber A."/>
            <person name="Parkinson J."/>
            <person name="Shirley M."/>
            <person name="Wan K.L."/>
            <person name="Berriman M."/>
            <person name="Tomley F."/>
            <person name="Pain A."/>
        </authorList>
    </citation>
    <scope>NUCLEOTIDE SEQUENCE [LARGE SCALE GENOMIC DNA]</scope>
    <source>
        <strain evidence="10">Houghton</strain>
    </source>
</reference>
<dbReference type="PANTHER" id="PTHR24346">
    <property type="entry name" value="MAP/MICROTUBULE AFFINITY-REGULATING KINASE"/>
    <property type="match status" value="1"/>
</dbReference>
<feature type="region of interest" description="Disordered" evidence="8">
    <location>
        <begin position="488"/>
        <end position="507"/>
    </location>
</feature>
<evidence type="ECO:0000256" key="5">
    <source>
        <dbReference type="ARBA" id="ARBA00022777"/>
    </source>
</evidence>
<feature type="compositionally biased region" description="Low complexity" evidence="8">
    <location>
        <begin position="1445"/>
        <end position="1486"/>
    </location>
</feature>
<feature type="region of interest" description="Disordered" evidence="8">
    <location>
        <begin position="1"/>
        <end position="32"/>
    </location>
</feature>
<keyword evidence="2" id="KW-0723">Serine/threonine-protein kinase</keyword>
<dbReference type="SUPFAM" id="SSF56112">
    <property type="entry name" value="Protein kinase-like (PK-like)"/>
    <property type="match status" value="1"/>
</dbReference>
<dbReference type="GO" id="GO:0005524">
    <property type="term" value="F:ATP binding"/>
    <property type="evidence" value="ECO:0007669"/>
    <property type="project" value="UniProtKB-UniRule"/>
</dbReference>
<evidence type="ECO:0000256" key="8">
    <source>
        <dbReference type="SAM" id="MobiDB-lite"/>
    </source>
</evidence>
<evidence type="ECO:0000256" key="1">
    <source>
        <dbReference type="ARBA" id="ARBA00011245"/>
    </source>
</evidence>
<reference evidence="10" key="2">
    <citation type="submission" date="2013-10" db="EMBL/GenBank/DDBJ databases">
        <authorList>
            <person name="Aslett M."/>
        </authorList>
    </citation>
    <scope>NUCLEOTIDE SEQUENCE [LARGE SCALE GENOMIC DNA]</scope>
    <source>
        <strain evidence="10">Houghton</strain>
    </source>
</reference>
<feature type="domain" description="Protein kinase" evidence="9">
    <location>
        <begin position="533"/>
        <end position="785"/>
    </location>
</feature>
<evidence type="ECO:0000313" key="10">
    <source>
        <dbReference type="EMBL" id="CDI80494.1"/>
    </source>
</evidence>
<keyword evidence="11" id="KW-1185">Reference proteome</keyword>
<dbReference type="VEuPathDB" id="ToxoDB:EPH_0008940"/>
<dbReference type="PROSITE" id="PS00107">
    <property type="entry name" value="PROTEIN_KINASE_ATP"/>
    <property type="match status" value="1"/>
</dbReference>
<feature type="compositionally biased region" description="Polar residues" evidence="8">
    <location>
        <begin position="1663"/>
        <end position="1679"/>
    </location>
</feature>
<feature type="compositionally biased region" description="Low complexity" evidence="8">
    <location>
        <begin position="1155"/>
        <end position="1172"/>
    </location>
</feature>
<dbReference type="SMART" id="SM00220">
    <property type="entry name" value="S_TKc"/>
    <property type="match status" value="1"/>
</dbReference>
<feature type="compositionally biased region" description="Low complexity" evidence="8">
    <location>
        <begin position="1499"/>
        <end position="1519"/>
    </location>
</feature>
<name>U6GPE5_9EIME</name>
<dbReference type="CDD" id="cd14003">
    <property type="entry name" value="STKc_AMPK-like"/>
    <property type="match status" value="1"/>
</dbReference>
<dbReference type="InterPro" id="IPR011009">
    <property type="entry name" value="Kinase-like_dom_sf"/>
</dbReference>
<feature type="compositionally biased region" description="Polar residues" evidence="8">
    <location>
        <begin position="1429"/>
        <end position="1444"/>
    </location>
</feature>
<comment type="subunit">
    <text evidence="1">Monomer.</text>
</comment>
<feature type="compositionally biased region" description="Low complexity" evidence="8">
    <location>
        <begin position="1602"/>
        <end position="1629"/>
    </location>
</feature>
<feature type="compositionally biased region" description="Polar residues" evidence="8">
    <location>
        <begin position="1366"/>
        <end position="1375"/>
    </location>
</feature>
<dbReference type="GO" id="GO:0035556">
    <property type="term" value="P:intracellular signal transduction"/>
    <property type="evidence" value="ECO:0007669"/>
    <property type="project" value="TreeGrafter"/>
</dbReference>
<dbReference type="Proteomes" id="UP000018201">
    <property type="component" value="Unassembled WGS sequence"/>
</dbReference>
<feature type="compositionally biased region" description="Low complexity" evidence="8">
    <location>
        <begin position="445"/>
        <end position="459"/>
    </location>
</feature>
<feature type="compositionally biased region" description="Basic and acidic residues" evidence="8">
    <location>
        <begin position="1173"/>
        <end position="1183"/>
    </location>
</feature>
<dbReference type="PROSITE" id="PS50011">
    <property type="entry name" value="PROTEIN_KINASE_DOM"/>
    <property type="match status" value="1"/>
</dbReference>
<evidence type="ECO:0000256" key="6">
    <source>
        <dbReference type="ARBA" id="ARBA00022840"/>
    </source>
</evidence>
<feature type="compositionally biased region" description="Polar residues" evidence="8">
    <location>
        <begin position="1631"/>
        <end position="1654"/>
    </location>
</feature>
<feature type="region of interest" description="Disordered" evidence="8">
    <location>
        <begin position="1356"/>
        <end position="1679"/>
    </location>
</feature>
<dbReference type="InterPro" id="IPR008271">
    <property type="entry name" value="Ser/Thr_kinase_AS"/>
</dbReference>
<feature type="compositionally biased region" description="Basic and acidic residues" evidence="8">
    <location>
        <begin position="956"/>
        <end position="967"/>
    </location>
</feature>
<feature type="binding site" evidence="7">
    <location>
        <position position="562"/>
    </location>
    <ligand>
        <name>ATP</name>
        <dbReference type="ChEBI" id="CHEBI:30616"/>
    </ligand>
</feature>
<dbReference type="GO" id="GO:0004674">
    <property type="term" value="F:protein serine/threonine kinase activity"/>
    <property type="evidence" value="ECO:0007669"/>
    <property type="project" value="UniProtKB-KW"/>
</dbReference>